<reference evidence="2 3" key="1">
    <citation type="journal article" date="2012" name="Genome Biol.">
        <title>The genome of the polar eukaryotic microalga coccomyxa subellipsoidea reveals traits of cold adaptation.</title>
        <authorList>
            <person name="Blanc G."/>
            <person name="Agarkova I."/>
            <person name="Grimwood J."/>
            <person name="Kuo A."/>
            <person name="Brueggeman A."/>
            <person name="Dunigan D."/>
            <person name="Gurnon J."/>
            <person name="Ladunga I."/>
            <person name="Lindquist E."/>
            <person name="Lucas S."/>
            <person name="Pangilinan J."/>
            <person name="Proschold T."/>
            <person name="Salamov A."/>
            <person name="Schmutz J."/>
            <person name="Weeks D."/>
            <person name="Yamada T."/>
            <person name="Claverie J.M."/>
            <person name="Grigoriev I."/>
            <person name="Van Etten J."/>
            <person name="Lomsadze A."/>
            <person name="Borodovsky M."/>
        </authorList>
    </citation>
    <scope>NUCLEOTIDE SEQUENCE [LARGE SCALE GENOMIC DNA]</scope>
    <source>
        <strain evidence="2 3">C-169</strain>
    </source>
</reference>
<dbReference type="RefSeq" id="XP_005649563.1">
    <property type="nucleotide sequence ID" value="XM_005649506.1"/>
</dbReference>
<organism evidence="2 3">
    <name type="scientific">Coccomyxa subellipsoidea (strain C-169)</name>
    <name type="common">Green microalga</name>
    <dbReference type="NCBI Taxonomy" id="574566"/>
    <lineage>
        <taxon>Eukaryota</taxon>
        <taxon>Viridiplantae</taxon>
        <taxon>Chlorophyta</taxon>
        <taxon>core chlorophytes</taxon>
        <taxon>Trebouxiophyceae</taxon>
        <taxon>Trebouxiophyceae incertae sedis</taxon>
        <taxon>Coccomyxaceae</taxon>
        <taxon>Coccomyxa</taxon>
        <taxon>Coccomyxa subellipsoidea</taxon>
    </lineage>
</organism>
<dbReference type="AlphaFoldDB" id="I0Z300"/>
<dbReference type="Gene3D" id="1.10.510.10">
    <property type="entry name" value="Transferase(Phosphotransferase) domain 1"/>
    <property type="match status" value="1"/>
</dbReference>
<dbReference type="SUPFAM" id="SSF56112">
    <property type="entry name" value="Protein kinase-like (PK-like)"/>
    <property type="match status" value="1"/>
</dbReference>
<name>I0Z300_COCSC</name>
<proteinExistence type="predicted"/>
<dbReference type="EMBL" id="AGSI01000004">
    <property type="protein sequence ID" value="EIE25019.1"/>
    <property type="molecule type" value="Genomic_DNA"/>
</dbReference>
<evidence type="ECO:0000256" key="1">
    <source>
        <dbReference type="SAM" id="MobiDB-lite"/>
    </source>
</evidence>
<accession>I0Z300</accession>
<gene>
    <name evidence="2" type="ORF">COCSUDRAFT_61268</name>
</gene>
<evidence type="ECO:0000313" key="2">
    <source>
        <dbReference type="EMBL" id="EIE25019.1"/>
    </source>
</evidence>
<comment type="caution">
    <text evidence="2">The sequence shown here is derived from an EMBL/GenBank/DDBJ whole genome shotgun (WGS) entry which is preliminary data.</text>
</comment>
<dbReference type="KEGG" id="csl:COCSUDRAFT_61268"/>
<evidence type="ECO:0008006" key="4">
    <source>
        <dbReference type="Google" id="ProtNLM"/>
    </source>
</evidence>
<evidence type="ECO:0000313" key="3">
    <source>
        <dbReference type="Proteomes" id="UP000007264"/>
    </source>
</evidence>
<feature type="compositionally biased region" description="Basic and acidic residues" evidence="1">
    <location>
        <begin position="265"/>
        <end position="274"/>
    </location>
</feature>
<dbReference type="InterPro" id="IPR011009">
    <property type="entry name" value="Kinase-like_dom_sf"/>
</dbReference>
<dbReference type="Proteomes" id="UP000007264">
    <property type="component" value="Unassembled WGS sequence"/>
</dbReference>
<protein>
    <recommendedName>
        <fullName evidence="4">Protein kinase domain-containing protein</fullName>
    </recommendedName>
</protein>
<dbReference type="GeneID" id="17043022"/>
<sequence length="414" mass="44722">MVLDFKEKQAVRIAIAGAQTLTAEEKADFTVAAMREPGLLEHLHPYVRLANFGDHLLALFDSAVSKGENVLSAKGSHEGTFEVMEALSPTGPAGGVFKVLGIDGPWADNFLVLRHGGDPAMLEMRHRFHKDCIEWHQVIREREAVLALQGAGWPYLPRMLLAGSLQLFPQAPAGCLSGAPAVLTELAGRPLVADRQVPVLPPQKLIALASCGLTAVCELRERGIWHNDLCPRNITVQAPDSEGSPTAYTFVDLGYSSSPNLDSPSLRDELDASKGEMPSSLSPITDLMYGSVQALAEEELRPSSDLQCLAFTLIKLSGAVLPWDAAARAGHQREALQMRLNLIKDEPAGARSLLGCLHPIIGHFVSWVLDQAEEAFLDPSSQSSWRTRLQEAAANSCSGTCLKSKPLPMLARCS</sequence>
<feature type="region of interest" description="Disordered" evidence="1">
    <location>
        <begin position="259"/>
        <end position="278"/>
    </location>
</feature>
<keyword evidence="3" id="KW-1185">Reference proteome</keyword>